<proteinExistence type="predicted"/>
<name>A0A6G0QQQ3_9STRA</name>
<comment type="caution">
    <text evidence="2">The sequence shown here is derived from an EMBL/GenBank/DDBJ whole genome shotgun (WGS) entry which is preliminary data.</text>
</comment>
<gene>
    <name evidence="2" type="ORF">PF008_g23527</name>
</gene>
<evidence type="ECO:0000313" key="3">
    <source>
        <dbReference type="Proteomes" id="UP000486351"/>
    </source>
</evidence>
<feature type="region of interest" description="Disordered" evidence="1">
    <location>
        <begin position="69"/>
        <end position="209"/>
    </location>
</feature>
<reference evidence="2 3" key="1">
    <citation type="submission" date="2018-09" db="EMBL/GenBank/DDBJ databases">
        <title>Genomic investigation of the strawberry pathogen Phytophthora fragariae indicates pathogenicity is determined by transcriptional variation in three key races.</title>
        <authorList>
            <person name="Adams T.M."/>
            <person name="Armitage A.D."/>
            <person name="Sobczyk M.K."/>
            <person name="Bates H.J."/>
            <person name="Dunwell J.M."/>
            <person name="Nellist C.F."/>
            <person name="Harrison R.J."/>
        </authorList>
    </citation>
    <scope>NUCLEOTIDE SEQUENCE [LARGE SCALE GENOMIC DNA]</scope>
    <source>
        <strain evidence="2 3">NOV-77</strain>
    </source>
</reference>
<accession>A0A6G0QQQ3</accession>
<feature type="compositionally biased region" description="Acidic residues" evidence="1">
    <location>
        <begin position="320"/>
        <end position="330"/>
    </location>
</feature>
<evidence type="ECO:0000313" key="2">
    <source>
        <dbReference type="EMBL" id="KAE9298318.1"/>
    </source>
</evidence>
<dbReference type="AlphaFoldDB" id="A0A6G0QQQ3"/>
<feature type="compositionally biased region" description="Basic and acidic residues" evidence="1">
    <location>
        <begin position="95"/>
        <end position="110"/>
    </location>
</feature>
<dbReference type="Proteomes" id="UP000486351">
    <property type="component" value="Unassembled WGS sequence"/>
</dbReference>
<feature type="compositionally biased region" description="Gly residues" evidence="1">
    <location>
        <begin position="292"/>
        <end position="306"/>
    </location>
</feature>
<organism evidence="2 3">
    <name type="scientific">Phytophthora fragariae</name>
    <dbReference type="NCBI Taxonomy" id="53985"/>
    <lineage>
        <taxon>Eukaryota</taxon>
        <taxon>Sar</taxon>
        <taxon>Stramenopiles</taxon>
        <taxon>Oomycota</taxon>
        <taxon>Peronosporomycetes</taxon>
        <taxon>Peronosporales</taxon>
        <taxon>Peronosporaceae</taxon>
        <taxon>Phytophthora</taxon>
    </lineage>
</organism>
<feature type="region of interest" description="Disordered" evidence="1">
    <location>
        <begin position="221"/>
        <end position="266"/>
    </location>
</feature>
<protein>
    <submittedName>
        <fullName evidence="2">Uncharacterized protein</fullName>
    </submittedName>
</protein>
<evidence type="ECO:0000256" key="1">
    <source>
        <dbReference type="SAM" id="MobiDB-lite"/>
    </source>
</evidence>
<feature type="region of interest" description="Disordered" evidence="1">
    <location>
        <begin position="292"/>
        <end position="378"/>
    </location>
</feature>
<sequence>MCNPVKNIVEVCAHDVRSVADETCADAAPSTDEKGSRPATVGVCTVESPVCDKPGPVCVTKNLVNHIDDQDRRDETGANQASGPDRRGVRKHVPNGRDTRVAADGMRDDSAVSTDWEDPRAAPFNFFPVEEPDRVTTGSDCATNVPGKQMSDQDRRDGTRSDWGRNQCRTKRNQCRTTDLGDGTGARRHAANGGQGLDTHSGTVDLDSGAEDAVDGQVCVTQRGDPHAGDAAGQRAQLPEGAATAKGIKSEEVGDMKVGAKGGGDLDAEVAEGQQTQLPEDTATVQEIKIGDAGGEQVGVSDGGGLDAEDAEGQQVGVTDGDDLDAEDVEGQQSQVSEGAATAKEIEIEEAGAEQVEATDGSDLDAKDAGGRQAAGRM</sequence>
<feature type="compositionally biased region" description="Basic and acidic residues" evidence="1">
    <location>
        <begin position="151"/>
        <end position="163"/>
    </location>
</feature>
<dbReference type="EMBL" id="QXFY01002383">
    <property type="protein sequence ID" value="KAE9298318.1"/>
    <property type="molecule type" value="Genomic_DNA"/>
</dbReference>